<gene>
    <name evidence="1" type="ORF">RF11_01394</name>
</gene>
<keyword evidence="2" id="KW-1185">Reference proteome</keyword>
<dbReference type="AlphaFoldDB" id="A0A0C2J1U7"/>
<proteinExistence type="predicted"/>
<accession>A0A0C2J1U7</accession>
<dbReference type="EMBL" id="JWZT01001610">
    <property type="protein sequence ID" value="KII71849.1"/>
    <property type="molecule type" value="Genomic_DNA"/>
</dbReference>
<sequence length="130" mass="15321">MLCTYTQTSTSESFIFLRKTPMIKESTINFNLQGYYLGADQLFCLNTRDEDQKHVGQKRLVYKSPHYAKSTLFWETKLNHPPLVAVEILLSPSLINCINHFHIILEQRFFDVSHELCALLRLFDPREILW</sequence>
<comment type="caution">
    <text evidence="1">The sequence shown here is derived from an EMBL/GenBank/DDBJ whole genome shotgun (WGS) entry which is preliminary data.</text>
</comment>
<protein>
    <submittedName>
        <fullName evidence="1">Uncharacterized protein</fullName>
    </submittedName>
</protein>
<name>A0A0C2J1U7_THEKT</name>
<evidence type="ECO:0000313" key="1">
    <source>
        <dbReference type="EMBL" id="KII71849.1"/>
    </source>
</evidence>
<reference evidence="1 2" key="1">
    <citation type="journal article" date="2014" name="Genome Biol. Evol.">
        <title>The genome of the myxosporean Thelohanellus kitauei shows adaptations to nutrient acquisition within its fish host.</title>
        <authorList>
            <person name="Yang Y."/>
            <person name="Xiong J."/>
            <person name="Zhou Z."/>
            <person name="Huo F."/>
            <person name="Miao W."/>
            <person name="Ran C."/>
            <person name="Liu Y."/>
            <person name="Zhang J."/>
            <person name="Feng J."/>
            <person name="Wang M."/>
            <person name="Wang M."/>
            <person name="Wang L."/>
            <person name="Yao B."/>
        </authorList>
    </citation>
    <scope>NUCLEOTIDE SEQUENCE [LARGE SCALE GENOMIC DNA]</scope>
    <source>
        <strain evidence="1">Wuqing</strain>
    </source>
</reference>
<organism evidence="1 2">
    <name type="scientific">Thelohanellus kitauei</name>
    <name type="common">Myxosporean</name>
    <dbReference type="NCBI Taxonomy" id="669202"/>
    <lineage>
        <taxon>Eukaryota</taxon>
        <taxon>Metazoa</taxon>
        <taxon>Cnidaria</taxon>
        <taxon>Myxozoa</taxon>
        <taxon>Myxosporea</taxon>
        <taxon>Bivalvulida</taxon>
        <taxon>Platysporina</taxon>
        <taxon>Myxobolidae</taxon>
        <taxon>Thelohanellus</taxon>
    </lineage>
</organism>
<evidence type="ECO:0000313" key="2">
    <source>
        <dbReference type="Proteomes" id="UP000031668"/>
    </source>
</evidence>
<dbReference type="Proteomes" id="UP000031668">
    <property type="component" value="Unassembled WGS sequence"/>
</dbReference>